<dbReference type="HOGENOM" id="CLU_206064_0_0_6"/>
<dbReference type="OrthoDB" id="6446549at2"/>
<dbReference type="CDD" id="cd00093">
    <property type="entry name" value="HTH_XRE"/>
    <property type="match status" value="1"/>
</dbReference>
<name>A0A068R0F2_9GAMM</name>
<dbReference type="InterPro" id="IPR001387">
    <property type="entry name" value="Cro/C1-type_HTH"/>
</dbReference>
<accession>A0A068R0F2</accession>
<dbReference type="GO" id="GO:0003677">
    <property type="term" value="F:DNA binding"/>
    <property type="evidence" value="ECO:0007669"/>
    <property type="project" value="InterPro"/>
</dbReference>
<dbReference type="EMBL" id="FO704551">
    <property type="protein sequence ID" value="CDG20668.1"/>
    <property type="molecule type" value="Genomic_DNA"/>
</dbReference>
<dbReference type="InterPro" id="IPR010982">
    <property type="entry name" value="Lambda_DNA-bd_dom_sf"/>
</dbReference>
<dbReference type="Pfam" id="PF01381">
    <property type="entry name" value="HTH_3"/>
    <property type="match status" value="1"/>
</dbReference>
<sequence length="64" mass="7177">MYEFHPQELIKKIIDAGFTQAQLASHTGVSQPSLSRILTGVSPNPRLSTARAIERFYTEFVAKK</sequence>
<keyword evidence="3" id="KW-1185">Reference proteome</keyword>
<dbReference type="PROSITE" id="PS50943">
    <property type="entry name" value="HTH_CROC1"/>
    <property type="match status" value="1"/>
</dbReference>
<proteinExistence type="predicted"/>
<dbReference type="Gene3D" id="1.10.260.40">
    <property type="entry name" value="lambda repressor-like DNA-binding domains"/>
    <property type="match status" value="1"/>
</dbReference>
<organism evidence="2 3">
    <name type="scientific">Xenorhabdus poinarii G6</name>
    <dbReference type="NCBI Taxonomy" id="1354304"/>
    <lineage>
        <taxon>Bacteria</taxon>
        <taxon>Pseudomonadati</taxon>
        <taxon>Pseudomonadota</taxon>
        <taxon>Gammaproteobacteria</taxon>
        <taxon>Enterobacterales</taxon>
        <taxon>Morganellaceae</taxon>
        <taxon>Xenorhabdus</taxon>
    </lineage>
</organism>
<dbReference type="AlphaFoldDB" id="A0A068R0F2"/>
<dbReference type="Proteomes" id="UP000032735">
    <property type="component" value="Chromosome"/>
</dbReference>
<protein>
    <submittedName>
        <fullName evidence="2">HipB-like protein (HipBA toxin-antitoxin system)</fullName>
    </submittedName>
</protein>
<dbReference type="STRING" id="1354304.XPG1_1013"/>
<reference evidence="2 3" key="1">
    <citation type="submission" date="2013-07" db="EMBL/GenBank/DDBJ databases">
        <authorList>
            <person name="Genoscope - CEA"/>
        </authorList>
    </citation>
    <scope>NUCLEOTIDE SEQUENCE [LARGE SCALE GENOMIC DNA]</scope>
    <source>
        <strain evidence="2 3">G6</strain>
    </source>
</reference>
<evidence type="ECO:0000313" key="2">
    <source>
        <dbReference type="EMBL" id="CDG20668.1"/>
    </source>
</evidence>
<evidence type="ECO:0000259" key="1">
    <source>
        <dbReference type="PROSITE" id="PS50943"/>
    </source>
</evidence>
<dbReference type="KEGG" id="xpo:XPG1_1013"/>
<gene>
    <name evidence="2" type="ORF">XPG1_1013</name>
</gene>
<feature type="domain" description="HTH cro/C1-type" evidence="1">
    <location>
        <begin position="9"/>
        <end position="57"/>
    </location>
</feature>
<dbReference type="SMART" id="SM00530">
    <property type="entry name" value="HTH_XRE"/>
    <property type="match status" value="1"/>
</dbReference>
<dbReference type="SUPFAM" id="SSF47413">
    <property type="entry name" value="lambda repressor-like DNA-binding domains"/>
    <property type="match status" value="1"/>
</dbReference>
<evidence type="ECO:0000313" key="3">
    <source>
        <dbReference type="Proteomes" id="UP000032735"/>
    </source>
</evidence>